<dbReference type="PROSITE" id="PS00211">
    <property type="entry name" value="ABC_TRANSPORTER_1"/>
    <property type="match status" value="1"/>
</dbReference>
<evidence type="ECO:0000313" key="7">
    <source>
        <dbReference type="Proteomes" id="UP000254701"/>
    </source>
</evidence>
<evidence type="ECO:0000256" key="1">
    <source>
        <dbReference type="ARBA" id="ARBA00005417"/>
    </source>
</evidence>
<dbReference type="SUPFAM" id="SSF52540">
    <property type="entry name" value="P-loop containing nucleoside triphosphate hydrolases"/>
    <property type="match status" value="1"/>
</dbReference>
<dbReference type="RefSeq" id="WP_115729898.1">
    <property type="nucleotide sequence ID" value="NZ_BAAAVY010000015.1"/>
</dbReference>
<dbReference type="PANTHER" id="PTHR45772">
    <property type="entry name" value="CONSERVED COMPONENT OF ABC TRANSPORTER FOR NATURAL AMINO ACIDS-RELATED"/>
    <property type="match status" value="1"/>
</dbReference>
<dbReference type="InterPro" id="IPR027417">
    <property type="entry name" value="P-loop_NTPase"/>
</dbReference>
<dbReference type="GO" id="GO:0016887">
    <property type="term" value="F:ATP hydrolysis activity"/>
    <property type="evidence" value="ECO:0007669"/>
    <property type="project" value="InterPro"/>
</dbReference>
<dbReference type="Pfam" id="PF00005">
    <property type="entry name" value="ABC_tran"/>
    <property type="match status" value="1"/>
</dbReference>
<evidence type="ECO:0000259" key="5">
    <source>
        <dbReference type="PROSITE" id="PS50893"/>
    </source>
</evidence>
<gene>
    <name evidence="6" type="primary">lptB_3</name>
    <name evidence="6" type="ORF">NCTC10684_00578</name>
</gene>
<evidence type="ECO:0000256" key="4">
    <source>
        <dbReference type="ARBA" id="ARBA00022840"/>
    </source>
</evidence>
<reference evidence="6 7" key="1">
    <citation type="submission" date="2018-06" db="EMBL/GenBank/DDBJ databases">
        <authorList>
            <consortium name="Pathogen Informatics"/>
            <person name="Doyle S."/>
        </authorList>
    </citation>
    <scope>NUCLEOTIDE SEQUENCE [LARGE SCALE GENOMIC DNA]</scope>
    <source>
        <strain evidence="6 7">NCTC10684</strain>
    </source>
</reference>
<evidence type="ECO:0000256" key="2">
    <source>
        <dbReference type="ARBA" id="ARBA00022448"/>
    </source>
</evidence>
<dbReference type="AlphaFoldDB" id="A0A380WEK8"/>
<dbReference type="EC" id="3.6.3.-" evidence="6"/>
<dbReference type="CDD" id="cd03219">
    <property type="entry name" value="ABC_Mj1267_LivG_branched"/>
    <property type="match status" value="1"/>
</dbReference>
<dbReference type="InterPro" id="IPR032823">
    <property type="entry name" value="BCA_ABC_TP_C"/>
</dbReference>
<dbReference type="InterPro" id="IPR003439">
    <property type="entry name" value="ABC_transporter-like_ATP-bd"/>
</dbReference>
<dbReference type="OrthoDB" id="9806149at2"/>
<protein>
    <submittedName>
        <fullName evidence="6">Lipopolysaccharide export system ATP-binding protein LptB</fullName>
        <ecNumber evidence="6">3.6.3.-</ecNumber>
    </submittedName>
</protein>
<dbReference type="Proteomes" id="UP000254701">
    <property type="component" value="Unassembled WGS sequence"/>
</dbReference>
<dbReference type="Gene3D" id="3.40.50.300">
    <property type="entry name" value="P-loop containing nucleotide triphosphate hydrolases"/>
    <property type="match status" value="1"/>
</dbReference>
<keyword evidence="4 6" id="KW-0067">ATP-binding</keyword>
<keyword evidence="3" id="KW-0547">Nucleotide-binding</keyword>
<evidence type="ECO:0000256" key="3">
    <source>
        <dbReference type="ARBA" id="ARBA00022741"/>
    </source>
</evidence>
<dbReference type="EMBL" id="UFSM01000001">
    <property type="protein sequence ID" value="SUU87380.1"/>
    <property type="molecule type" value="Genomic_DNA"/>
</dbReference>
<dbReference type="GO" id="GO:0005886">
    <property type="term" value="C:plasma membrane"/>
    <property type="evidence" value="ECO:0007669"/>
    <property type="project" value="TreeGrafter"/>
</dbReference>
<keyword evidence="2" id="KW-0813">Transport</keyword>
<dbReference type="PANTHER" id="PTHR45772:SF9">
    <property type="entry name" value="CONSERVED COMPONENT OF ABC TRANSPORTER FOR NATURAL AMINO ACIDS"/>
    <property type="match status" value="1"/>
</dbReference>
<feature type="domain" description="ABC transporter" evidence="5">
    <location>
        <begin position="9"/>
        <end position="256"/>
    </location>
</feature>
<evidence type="ECO:0000313" key="6">
    <source>
        <dbReference type="EMBL" id="SUU87380.1"/>
    </source>
</evidence>
<organism evidence="6 7">
    <name type="scientific">Aminobacter aminovorans</name>
    <name type="common">Chelatobacter heintzii</name>
    <dbReference type="NCBI Taxonomy" id="83263"/>
    <lineage>
        <taxon>Bacteria</taxon>
        <taxon>Pseudomonadati</taxon>
        <taxon>Pseudomonadota</taxon>
        <taxon>Alphaproteobacteria</taxon>
        <taxon>Hyphomicrobiales</taxon>
        <taxon>Phyllobacteriaceae</taxon>
        <taxon>Aminobacter</taxon>
    </lineage>
</organism>
<comment type="similarity">
    <text evidence="1">Belongs to the ABC transporter superfamily.</text>
</comment>
<dbReference type="InterPro" id="IPR017871">
    <property type="entry name" value="ABC_transporter-like_CS"/>
</dbReference>
<sequence>MTQTGDVILQTRGLSRSFGALKAVDGVDIAVKAGQITGLIGPNGAGKSTLFGLIAGEVQPSAGEVIFDGRPISGLRPDKIFRAGLARTFQIPRPFPEMSVLENVMLSATGQSGETFWNNWFRGRLVASEERRARERAMEVLAFTGLADKARDLAGVLSGGQQKLLELARVMMVDPPLILLDEPTAGVNPTLIETLIDKIVALNERGVAFLIVEHNMDMVMRICRHIVVMAQGRVIFEGDPAGVMKEQRVIDAYLGDVTVGELA</sequence>
<dbReference type="Pfam" id="PF12399">
    <property type="entry name" value="BCA_ABC_TP_C"/>
    <property type="match status" value="1"/>
</dbReference>
<accession>A0A380WEK8</accession>
<dbReference type="InterPro" id="IPR051120">
    <property type="entry name" value="ABC_AA/LPS_Transport"/>
</dbReference>
<dbReference type="SMART" id="SM00382">
    <property type="entry name" value="AAA"/>
    <property type="match status" value="1"/>
</dbReference>
<dbReference type="FunFam" id="3.40.50.300:FF:000421">
    <property type="entry name" value="Branched-chain amino acid ABC transporter ATP-binding protein"/>
    <property type="match status" value="1"/>
</dbReference>
<proteinExistence type="inferred from homology"/>
<dbReference type="InterPro" id="IPR003593">
    <property type="entry name" value="AAA+_ATPase"/>
</dbReference>
<name>A0A380WEK8_AMIAI</name>
<keyword evidence="6" id="KW-0378">Hydrolase</keyword>
<dbReference type="GO" id="GO:0005524">
    <property type="term" value="F:ATP binding"/>
    <property type="evidence" value="ECO:0007669"/>
    <property type="project" value="UniProtKB-KW"/>
</dbReference>
<dbReference type="PROSITE" id="PS50893">
    <property type="entry name" value="ABC_TRANSPORTER_2"/>
    <property type="match status" value="1"/>
</dbReference>